<evidence type="ECO:0000256" key="2">
    <source>
        <dbReference type="ARBA" id="ARBA00006275"/>
    </source>
</evidence>
<organism evidence="8 9">
    <name type="scientific">Mucilaginibacter aquariorum</name>
    <dbReference type="NCBI Taxonomy" id="2967225"/>
    <lineage>
        <taxon>Bacteria</taxon>
        <taxon>Pseudomonadati</taxon>
        <taxon>Bacteroidota</taxon>
        <taxon>Sphingobacteriia</taxon>
        <taxon>Sphingobacteriales</taxon>
        <taxon>Sphingobacteriaceae</taxon>
        <taxon>Mucilaginibacter</taxon>
    </lineage>
</organism>
<evidence type="ECO:0000256" key="3">
    <source>
        <dbReference type="ARBA" id="ARBA00022729"/>
    </source>
</evidence>
<comment type="subcellular location">
    <subcellularLocation>
        <location evidence="1">Cell outer membrane</location>
    </subcellularLocation>
</comment>
<keyword evidence="9" id="KW-1185">Reference proteome</keyword>
<dbReference type="CDD" id="cd08977">
    <property type="entry name" value="SusD"/>
    <property type="match status" value="1"/>
</dbReference>
<feature type="domain" description="SusD-like N-terminal" evidence="7">
    <location>
        <begin position="89"/>
        <end position="231"/>
    </location>
</feature>
<dbReference type="Pfam" id="PF07980">
    <property type="entry name" value="SusD_RagB"/>
    <property type="match status" value="1"/>
</dbReference>
<sequence length="521" mass="57828">MKNIIKISTVVCCIGLTVIASCKKGLKDETFSVYDSSKLTSPENGSQAVIGAYAALKDNGGYGYYAGFLYWLYEYPVDVVTTTITSRQGVQLDQLTYDASNSVINDVWVSIFKMISRTNEAEELINNIDYAGKGSTNTIKQQNLGEVRFLRALAYYDATSLWGDVPLILKSSSHFTEADQNPKLAPKAEVEAAMIADLEFAAANLPDAYPANEVARAAKGAATSLLARLYMRRGEWQKAADAAAAVMNKGYDLRTKAEGGLASMFNTNNRSDNEFIFVLKSSNEAGAYGINSNSFGINSTPWDLNRGYGNFPIHLEFYAQFNKNDDRRNLLTGSYQTLYGQTMNVPVEYGGEGGSAPDVVLAKYVYNLKYPHVNNYNYAGFNNVTILRYADILMMRAEALNELNGPTQASIDLINQVRERSNMPGLTLSGYTKETLRDAIFDERNKEFFMEGRRREDLIRWGRSASNGATPLLKFKEKVVPLLRDANTYSNAVDYTVFPYPQNEIQSNTSLSADVNKGRVK</sequence>
<evidence type="ECO:0000313" key="8">
    <source>
        <dbReference type="EMBL" id="MCQ6956392.1"/>
    </source>
</evidence>
<protein>
    <submittedName>
        <fullName evidence="8">RagB/SusD family nutrient uptake outer membrane protein</fullName>
    </submittedName>
</protein>
<feature type="domain" description="RagB/SusD" evidence="6">
    <location>
        <begin position="359"/>
        <end position="512"/>
    </location>
</feature>
<dbReference type="Gene3D" id="1.25.40.390">
    <property type="match status" value="1"/>
</dbReference>
<dbReference type="InterPro" id="IPR012944">
    <property type="entry name" value="SusD_RagB_dom"/>
</dbReference>
<dbReference type="RefSeq" id="WP_256536608.1">
    <property type="nucleotide sequence ID" value="NZ_JANHOH010000001.1"/>
</dbReference>
<dbReference type="Proteomes" id="UP001204376">
    <property type="component" value="Unassembled WGS sequence"/>
</dbReference>
<name>A0ABT1SVV6_9SPHI</name>
<accession>A0ABT1SVV6</accession>
<dbReference type="InterPro" id="IPR033985">
    <property type="entry name" value="SusD-like_N"/>
</dbReference>
<keyword evidence="3" id="KW-0732">Signal</keyword>
<reference evidence="8 9" key="1">
    <citation type="submission" date="2022-07" db="EMBL/GenBank/DDBJ databases">
        <title>Mucilaginibacter sp. JC4.</title>
        <authorList>
            <person name="Le V."/>
            <person name="Ko S.-R."/>
            <person name="Ahn C.-Y."/>
            <person name="Oh H.-M."/>
        </authorList>
    </citation>
    <scope>NUCLEOTIDE SEQUENCE [LARGE SCALE GENOMIC DNA]</scope>
    <source>
        <strain evidence="8 9">JC4</strain>
    </source>
</reference>
<dbReference type="PROSITE" id="PS51257">
    <property type="entry name" value="PROKAR_LIPOPROTEIN"/>
    <property type="match status" value="1"/>
</dbReference>
<dbReference type="Pfam" id="PF14322">
    <property type="entry name" value="SusD-like_3"/>
    <property type="match status" value="1"/>
</dbReference>
<evidence type="ECO:0000259" key="6">
    <source>
        <dbReference type="Pfam" id="PF07980"/>
    </source>
</evidence>
<dbReference type="SUPFAM" id="SSF48452">
    <property type="entry name" value="TPR-like"/>
    <property type="match status" value="1"/>
</dbReference>
<evidence type="ECO:0000256" key="1">
    <source>
        <dbReference type="ARBA" id="ARBA00004442"/>
    </source>
</evidence>
<evidence type="ECO:0000313" key="9">
    <source>
        <dbReference type="Proteomes" id="UP001204376"/>
    </source>
</evidence>
<keyword evidence="5" id="KW-0998">Cell outer membrane</keyword>
<evidence type="ECO:0000259" key="7">
    <source>
        <dbReference type="Pfam" id="PF14322"/>
    </source>
</evidence>
<evidence type="ECO:0000256" key="5">
    <source>
        <dbReference type="ARBA" id="ARBA00023237"/>
    </source>
</evidence>
<keyword evidence="4" id="KW-0472">Membrane</keyword>
<evidence type="ECO:0000256" key="4">
    <source>
        <dbReference type="ARBA" id="ARBA00023136"/>
    </source>
</evidence>
<comment type="similarity">
    <text evidence="2">Belongs to the SusD family.</text>
</comment>
<dbReference type="InterPro" id="IPR011990">
    <property type="entry name" value="TPR-like_helical_dom_sf"/>
</dbReference>
<gene>
    <name evidence="8" type="ORF">NPE20_00405</name>
</gene>
<proteinExistence type="inferred from homology"/>
<dbReference type="EMBL" id="JANHOH010000001">
    <property type="protein sequence ID" value="MCQ6956392.1"/>
    <property type="molecule type" value="Genomic_DNA"/>
</dbReference>
<comment type="caution">
    <text evidence="8">The sequence shown here is derived from an EMBL/GenBank/DDBJ whole genome shotgun (WGS) entry which is preliminary data.</text>
</comment>